<keyword evidence="2" id="KW-1185">Reference proteome</keyword>
<gene>
    <name evidence="1" type="primary">NCL1_35872</name>
    <name evidence="1" type="ORF">TNIN_289351</name>
</gene>
<dbReference type="AlphaFoldDB" id="A0A8X6M9Y4"/>
<organism evidence="1 2">
    <name type="scientific">Trichonephila inaurata madagascariensis</name>
    <dbReference type="NCBI Taxonomy" id="2747483"/>
    <lineage>
        <taxon>Eukaryota</taxon>
        <taxon>Metazoa</taxon>
        <taxon>Ecdysozoa</taxon>
        <taxon>Arthropoda</taxon>
        <taxon>Chelicerata</taxon>
        <taxon>Arachnida</taxon>
        <taxon>Araneae</taxon>
        <taxon>Araneomorphae</taxon>
        <taxon>Entelegynae</taxon>
        <taxon>Araneoidea</taxon>
        <taxon>Nephilidae</taxon>
        <taxon>Trichonephila</taxon>
        <taxon>Trichonephila inaurata</taxon>
    </lineage>
</organism>
<comment type="caution">
    <text evidence="1">The sequence shown here is derived from an EMBL/GenBank/DDBJ whole genome shotgun (WGS) entry which is preliminary data.</text>
</comment>
<dbReference type="OrthoDB" id="6432631at2759"/>
<sequence>MACSVSEIEASCGRIAYRVFFEMEKLKDSVVFTKYFCSHIDFDKEIKSGFFTTLRIPESRRHVFDQVYQVASASNLDKLERVQLSAARVIPGLRNSCPRDIVFYEAALQPLRLICRHLLDKYFAKLISYGDQHRTSSYWHNNRHL</sequence>
<dbReference type="EMBL" id="BMAV01024603">
    <property type="protein sequence ID" value="GFS34604.1"/>
    <property type="molecule type" value="Genomic_DNA"/>
</dbReference>
<reference evidence="1" key="1">
    <citation type="submission" date="2020-08" db="EMBL/GenBank/DDBJ databases">
        <title>Multicomponent nature underlies the extraordinary mechanical properties of spider dragline silk.</title>
        <authorList>
            <person name="Kono N."/>
            <person name="Nakamura H."/>
            <person name="Mori M."/>
            <person name="Yoshida Y."/>
            <person name="Ohtoshi R."/>
            <person name="Malay A.D."/>
            <person name="Moran D.A.P."/>
            <person name="Tomita M."/>
            <person name="Numata K."/>
            <person name="Arakawa K."/>
        </authorList>
    </citation>
    <scope>NUCLEOTIDE SEQUENCE</scope>
</reference>
<evidence type="ECO:0000313" key="1">
    <source>
        <dbReference type="EMBL" id="GFS34604.1"/>
    </source>
</evidence>
<proteinExistence type="predicted"/>
<evidence type="ECO:0000313" key="2">
    <source>
        <dbReference type="Proteomes" id="UP000886998"/>
    </source>
</evidence>
<name>A0A8X6M9Y4_9ARAC</name>
<accession>A0A8X6M9Y4</accession>
<protein>
    <submittedName>
        <fullName evidence="1">Uncharacterized protein</fullName>
    </submittedName>
</protein>
<dbReference type="Proteomes" id="UP000886998">
    <property type="component" value="Unassembled WGS sequence"/>
</dbReference>